<dbReference type="Pfam" id="PF24883">
    <property type="entry name" value="NPHP3_N"/>
    <property type="match status" value="1"/>
</dbReference>
<dbReference type="GeneID" id="89943252"/>
<accession>A0AAN6TF62</accession>
<dbReference type="PANTHER" id="PTHR10039:SF16">
    <property type="entry name" value="GPI INOSITOL-DEACYLASE"/>
    <property type="match status" value="1"/>
</dbReference>
<feature type="domain" description="Nephrocystin 3-like N-terminal" evidence="7">
    <location>
        <begin position="368"/>
        <end position="530"/>
    </location>
</feature>
<evidence type="ECO:0000259" key="5">
    <source>
        <dbReference type="Pfam" id="PF05057"/>
    </source>
</evidence>
<dbReference type="SUPFAM" id="SSF50978">
    <property type="entry name" value="WD40 repeat-like"/>
    <property type="match status" value="1"/>
</dbReference>
<dbReference type="InterPro" id="IPR054471">
    <property type="entry name" value="GPIID_WHD"/>
</dbReference>
<evidence type="ECO:0000313" key="8">
    <source>
        <dbReference type="EMBL" id="KAK4113314.1"/>
    </source>
</evidence>
<evidence type="ECO:0000259" key="6">
    <source>
        <dbReference type="Pfam" id="PF22939"/>
    </source>
</evidence>
<dbReference type="InterPro" id="IPR011047">
    <property type="entry name" value="Quinoprotein_ADH-like_sf"/>
</dbReference>
<dbReference type="Proteomes" id="UP001302812">
    <property type="component" value="Unassembled WGS sequence"/>
</dbReference>
<evidence type="ECO:0000259" key="7">
    <source>
        <dbReference type="Pfam" id="PF24883"/>
    </source>
</evidence>
<dbReference type="Pfam" id="PF00400">
    <property type="entry name" value="WD40"/>
    <property type="match status" value="1"/>
</dbReference>
<comment type="caution">
    <text evidence="8">The sequence shown here is derived from an EMBL/GenBank/DDBJ whole genome shotgun (WGS) entry which is preliminary data.</text>
</comment>
<dbReference type="Gene3D" id="2.130.10.10">
    <property type="entry name" value="YVTN repeat-like/Quinoprotein amine dehydrogenase"/>
    <property type="match status" value="3"/>
</dbReference>
<dbReference type="Pfam" id="PF22939">
    <property type="entry name" value="WHD_GPIID"/>
    <property type="match status" value="1"/>
</dbReference>
<dbReference type="InterPro" id="IPR007751">
    <property type="entry name" value="DUF676_lipase-like"/>
</dbReference>
<evidence type="ECO:0008006" key="10">
    <source>
        <dbReference type="Google" id="ProtNLM"/>
    </source>
</evidence>
<dbReference type="InterPro" id="IPR036322">
    <property type="entry name" value="WD40_repeat_dom_sf"/>
</dbReference>
<name>A0AAN6TF62_9PEZI</name>
<feature type="region of interest" description="Disordered" evidence="4">
    <location>
        <begin position="1"/>
        <end position="25"/>
    </location>
</feature>
<comment type="similarity">
    <text evidence="1">Belongs to the putative lipase ROG1 family.</text>
</comment>
<dbReference type="SUPFAM" id="SSF53474">
    <property type="entry name" value="alpha/beta-Hydrolases"/>
    <property type="match status" value="1"/>
</dbReference>
<dbReference type="InterPro" id="IPR056884">
    <property type="entry name" value="NPHP3-like_N"/>
</dbReference>
<dbReference type="PANTHER" id="PTHR10039">
    <property type="entry name" value="AMELOGENIN"/>
    <property type="match status" value="1"/>
</dbReference>
<keyword evidence="9" id="KW-1185">Reference proteome</keyword>
<dbReference type="InterPro" id="IPR001680">
    <property type="entry name" value="WD40_rpt"/>
</dbReference>
<evidence type="ECO:0000256" key="1">
    <source>
        <dbReference type="ARBA" id="ARBA00007920"/>
    </source>
</evidence>
<dbReference type="SUPFAM" id="SSF50998">
    <property type="entry name" value="Quinoprotein alcohol dehydrogenase-like"/>
    <property type="match status" value="1"/>
</dbReference>
<evidence type="ECO:0000256" key="3">
    <source>
        <dbReference type="PROSITE-ProRule" id="PRU00221"/>
    </source>
</evidence>
<evidence type="ECO:0000256" key="2">
    <source>
        <dbReference type="ARBA" id="ARBA00022737"/>
    </source>
</evidence>
<dbReference type="InterPro" id="IPR027417">
    <property type="entry name" value="P-loop_NTPase"/>
</dbReference>
<sequence>MDFRHSSDPGPVDGSQTAEGSDLPPPYPWIARSFTSSSIPRVNLRSFSFHRKASESKAEDVWGPVGLNLLYSPPDPIVDLIFVHGLRGGSVKTWCKSDDLRLYWPQAWLPQDPDLQNARIHSFGYNSDWAETKETCLDLHDFGRSLLGEMVTSSELRKGSQTPILLIGHSMGGLVIKKAYLLAQQDDRSRDLARRIQCMFFLGTPHRGSDSAKLLNNVLRASAFLSPKAYVVDINRNSGAISVINDEFRFYSDSLHIWSFYETVKTRLGTVATMIVDRDSAIIGHRREVVNPMNADHRNMCKFESPTDPNYIFIRNSLVKATEDVLGDVFDRRADETRLQTIMLEAYLHIAHYPEDDLHAIESKKSDGSCEWVTDSSLFRQWRDDETESVFCYWLSGQAGAGKSVLSTHIVRHLQNQGVDTCFYLFRHGQKAKQTASSLLRAFAFQMASLHPSIRKMLTAMREGGVMFDKDDERGIWRKIFVNGILPTAIQRTQYWVVDGLDECVDPERLLPLICNFESNFKVRILFSSRRLPELEKHLARFGDRLLRHHISINDTLSDIQRFIENNSDELPVEPEHRPQLIEKLVNKSDGTFLWIELAFEELSKVFSEDEVDEVLDQVPEGMAPLYNRILEAMAKNDRQVRMTRAILEWTVCGTRPLSTEELQAALALDLNTKVRNVERVIEELCGQLLRIDDNRHVHILHATAREFLLSKDSHPVFQMDKDAANHHLALVCLKYLNSEEMRPPRHPALVGKPVTRSAFVDYACTSFSEHLASSPTASDEVFLLLDKFFRTNVLAWVEYILARKRNLYYITRASKNLRRYLDRRSKYAPPLGVQYSNIQMWQTDLLRIALRFGENLLKNPSCIHFLVPPLCPTETAVNKLFGRTIPKSLQLSGLTNSNWDDCICYIDYRESRALSLAASDGFFAIGMKSGDIKVYQQSTCQQIATFVHGEPVGKVRFDNASQYLVSASFKKLKMWTIEGELLWTVANATLLSAISFTEDGKYVVTLDRYGNINTLNICDGTKVQPDLPGDSAKKTNLSQGAWRVISDADICPKTELVAISYRGWPPQIWSIEQDVMIGTCNLSRDKPGVHIMPVSQLLFNPNPAIELIAVAYQDGELAIFDKWPGGPEIKAISANALTLAATVDGRTLATGDAKGTIKLWDFETLTLLYWIKSTEHDVRSMAFSGDGFRLYDIRDTKTKVWEPAALVRKGVSEDSSVSESVHSPVPIIERDRELVGIMQILSPPEAGCIFVGKADGSVVVYDSATGDIVSSLYSHGRGWYAFVRSLSWNRHMIASADASNNITVHTLEKVGPNNWKVTARVFEKRPDGDGDIQQLLLHPASPLLLVLKGSSEMLFKIDTQSRIPLSDRSCNGYRSCLWLPSASGSVLLLGVRATEPVIDIFAPDAEGLEYQLRDIWDLGTSEIPVSCTIRSISTDATGSYLAVLLENNPKLPPGPGLLIYRIPVLSLDGLAGSHAEITELPALTIPDTDMKTFFGFYKERLVFLDHELWVKSIDLSKVHAGTTLDSLTDRHFFIPRELIGSNNGVDGVVTDTGTVVFPKEGELAVVRHALEWTFVANDTNEKEITPPRRAGTFEIALRGGRRRGLIHTPSPT</sequence>
<dbReference type="PROSITE" id="PS50082">
    <property type="entry name" value="WD_REPEATS_2"/>
    <property type="match status" value="1"/>
</dbReference>
<proteinExistence type="inferred from homology"/>
<feature type="domain" description="DUF676" evidence="5">
    <location>
        <begin position="81"/>
        <end position="209"/>
    </location>
</feature>
<dbReference type="SMART" id="SM00320">
    <property type="entry name" value="WD40"/>
    <property type="match status" value="5"/>
</dbReference>
<keyword evidence="3" id="KW-0853">WD repeat</keyword>
<dbReference type="Pfam" id="PF05057">
    <property type="entry name" value="DUF676"/>
    <property type="match status" value="1"/>
</dbReference>
<dbReference type="Gene3D" id="3.40.50.300">
    <property type="entry name" value="P-loop containing nucleotide triphosphate hydrolases"/>
    <property type="match status" value="1"/>
</dbReference>
<gene>
    <name evidence="8" type="ORF">N656DRAFT_844254</name>
</gene>
<feature type="repeat" description="WD" evidence="3">
    <location>
        <begin position="1130"/>
        <end position="1165"/>
    </location>
</feature>
<dbReference type="InterPro" id="IPR015943">
    <property type="entry name" value="WD40/YVTN_repeat-like_dom_sf"/>
</dbReference>
<dbReference type="Gene3D" id="3.40.50.1820">
    <property type="entry name" value="alpha/beta hydrolase"/>
    <property type="match status" value="1"/>
</dbReference>
<evidence type="ECO:0000313" key="9">
    <source>
        <dbReference type="Proteomes" id="UP001302812"/>
    </source>
</evidence>
<evidence type="ECO:0000256" key="4">
    <source>
        <dbReference type="SAM" id="MobiDB-lite"/>
    </source>
</evidence>
<protein>
    <recommendedName>
        <fullName evidence="10">GPI inositol-deacylase</fullName>
    </recommendedName>
</protein>
<organism evidence="8 9">
    <name type="scientific">Canariomyces notabilis</name>
    <dbReference type="NCBI Taxonomy" id="2074819"/>
    <lineage>
        <taxon>Eukaryota</taxon>
        <taxon>Fungi</taxon>
        <taxon>Dikarya</taxon>
        <taxon>Ascomycota</taxon>
        <taxon>Pezizomycotina</taxon>
        <taxon>Sordariomycetes</taxon>
        <taxon>Sordariomycetidae</taxon>
        <taxon>Sordariales</taxon>
        <taxon>Chaetomiaceae</taxon>
        <taxon>Canariomyces</taxon>
    </lineage>
</organism>
<reference evidence="8" key="1">
    <citation type="journal article" date="2023" name="Mol. Phylogenet. Evol.">
        <title>Genome-scale phylogeny and comparative genomics of the fungal order Sordariales.</title>
        <authorList>
            <person name="Hensen N."/>
            <person name="Bonometti L."/>
            <person name="Westerberg I."/>
            <person name="Brannstrom I.O."/>
            <person name="Guillou S."/>
            <person name="Cros-Aarteil S."/>
            <person name="Calhoun S."/>
            <person name="Haridas S."/>
            <person name="Kuo A."/>
            <person name="Mondo S."/>
            <person name="Pangilinan J."/>
            <person name="Riley R."/>
            <person name="LaButti K."/>
            <person name="Andreopoulos B."/>
            <person name="Lipzen A."/>
            <person name="Chen C."/>
            <person name="Yan M."/>
            <person name="Daum C."/>
            <person name="Ng V."/>
            <person name="Clum A."/>
            <person name="Steindorff A."/>
            <person name="Ohm R.A."/>
            <person name="Martin F."/>
            <person name="Silar P."/>
            <person name="Natvig D.O."/>
            <person name="Lalanne C."/>
            <person name="Gautier V."/>
            <person name="Ament-Velasquez S.L."/>
            <person name="Kruys A."/>
            <person name="Hutchinson M.I."/>
            <person name="Powell A.J."/>
            <person name="Barry K."/>
            <person name="Miller A.N."/>
            <person name="Grigoriev I.V."/>
            <person name="Debuchy R."/>
            <person name="Gladieux P."/>
            <person name="Hiltunen Thoren M."/>
            <person name="Johannesson H."/>
        </authorList>
    </citation>
    <scope>NUCLEOTIDE SEQUENCE</scope>
    <source>
        <strain evidence="8">CBS 508.74</strain>
    </source>
</reference>
<dbReference type="InterPro" id="IPR029058">
    <property type="entry name" value="AB_hydrolase_fold"/>
</dbReference>
<dbReference type="RefSeq" id="XP_064670884.1">
    <property type="nucleotide sequence ID" value="XM_064819126.1"/>
</dbReference>
<reference evidence="8" key="2">
    <citation type="submission" date="2023-05" db="EMBL/GenBank/DDBJ databases">
        <authorList>
            <consortium name="Lawrence Berkeley National Laboratory"/>
            <person name="Steindorff A."/>
            <person name="Hensen N."/>
            <person name="Bonometti L."/>
            <person name="Westerberg I."/>
            <person name="Brannstrom I.O."/>
            <person name="Guillou S."/>
            <person name="Cros-Aarteil S."/>
            <person name="Calhoun S."/>
            <person name="Haridas S."/>
            <person name="Kuo A."/>
            <person name="Mondo S."/>
            <person name="Pangilinan J."/>
            <person name="Riley R."/>
            <person name="Labutti K."/>
            <person name="Andreopoulos B."/>
            <person name="Lipzen A."/>
            <person name="Chen C."/>
            <person name="Yanf M."/>
            <person name="Daum C."/>
            <person name="Ng V."/>
            <person name="Clum A."/>
            <person name="Ohm R."/>
            <person name="Martin F."/>
            <person name="Silar P."/>
            <person name="Natvig D."/>
            <person name="Lalanne C."/>
            <person name="Gautier V."/>
            <person name="Ament-Velasquez S.L."/>
            <person name="Kruys A."/>
            <person name="Hutchinson M.I."/>
            <person name="Powell A.J."/>
            <person name="Barry K."/>
            <person name="Miller A.N."/>
            <person name="Grigoriev I.V."/>
            <person name="Debuchy R."/>
            <person name="Gladieux P."/>
            <person name="Thoren M.H."/>
            <person name="Johannesson H."/>
        </authorList>
    </citation>
    <scope>NUCLEOTIDE SEQUENCE</scope>
    <source>
        <strain evidence="8">CBS 508.74</strain>
    </source>
</reference>
<feature type="domain" description="GPI inositol-deacylase winged helix" evidence="6">
    <location>
        <begin position="631"/>
        <end position="716"/>
    </location>
</feature>
<dbReference type="SUPFAM" id="SSF52540">
    <property type="entry name" value="P-loop containing nucleoside triphosphate hydrolases"/>
    <property type="match status" value="1"/>
</dbReference>
<keyword evidence="2" id="KW-0677">Repeat</keyword>
<dbReference type="EMBL" id="MU853339">
    <property type="protein sequence ID" value="KAK4113314.1"/>
    <property type="molecule type" value="Genomic_DNA"/>
</dbReference>